<dbReference type="GO" id="GO:0046983">
    <property type="term" value="F:protein dimerization activity"/>
    <property type="evidence" value="ECO:0007669"/>
    <property type="project" value="InterPro"/>
</dbReference>
<dbReference type="GO" id="GO:0040008">
    <property type="term" value="P:regulation of growth"/>
    <property type="evidence" value="ECO:0007669"/>
    <property type="project" value="InterPro"/>
</dbReference>
<dbReference type="GO" id="GO:0006355">
    <property type="term" value="P:regulation of DNA-templated transcription"/>
    <property type="evidence" value="ECO:0007669"/>
    <property type="project" value="InterPro"/>
</dbReference>
<evidence type="ECO:0000313" key="7">
    <source>
        <dbReference type="EMBL" id="WOK96848.1"/>
    </source>
</evidence>
<proteinExistence type="inferred from homology"/>
<evidence type="ECO:0000256" key="1">
    <source>
        <dbReference type="ARBA" id="ARBA00005510"/>
    </source>
</evidence>
<dbReference type="PANTHER" id="PTHR46446:SF38">
    <property type="entry name" value="TRANSCRIPTION FACTOR ILI6"/>
    <property type="match status" value="1"/>
</dbReference>
<organism evidence="7 8">
    <name type="scientific">Canna indica</name>
    <name type="common">Indian-shot</name>
    <dbReference type="NCBI Taxonomy" id="4628"/>
    <lineage>
        <taxon>Eukaryota</taxon>
        <taxon>Viridiplantae</taxon>
        <taxon>Streptophyta</taxon>
        <taxon>Embryophyta</taxon>
        <taxon>Tracheophyta</taxon>
        <taxon>Spermatophyta</taxon>
        <taxon>Magnoliopsida</taxon>
        <taxon>Liliopsida</taxon>
        <taxon>Zingiberales</taxon>
        <taxon>Cannaceae</taxon>
        <taxon>Canna</taxon>
    </lineage>
</organism>
<accession>A0AAQ3Q3V4</accession>
<dbReference type="InterPro" id="IPR011598">
    <property type="entry name" value="bHLH_dom"/>
</dbReference>
<protein>
    <recommendedName>
        <fullName evidence="6">BHLH domain-containing protein</fullName>
    </recommendedName>
</protein>
<keyword evidence="3" id="KW-0805">Transcription regulation</keyword>
<keyword evidence="2" id="KW-0341">Growth regulation</keyword>
<feature type="coiled-coil region" evidence="5">
    <location>
        <begin position="55"/>
        <end position="82"/>
    </location>
</feature>
<keyword evidence="4" id="KW-0804">Transcription</keyword>
<dbReference type="AlphaFoldDB" id="A0AAQ3Q3V4"/>
<keyword evidence="5" id="KW-0175">Coiled coil</keyword>
<evidence type="ECO:0000313" key="8">
    <source>
        <dbReference type="Proteomes" id="UP001327560"/>
    </source>
</evidence>
<dbReference type="Proteomes" id="UP001327560">
    <property type="component" value="Chromosome 2"/>
</dbReference>
<comment type="similarity">
    <text evidence="1">Belongs to the bHLH protein family.</text>
</comment>
<evidence type="ECO:0000256" key="3">
    <source>
        <dbReference type="ARBA" id="ARBA00023015"/>
    </source>
</evidence>
<dbReference type="SUPFAM" id="SSF47459">
    <property type="entry name" value="HLH, helix-loop-helix DNA-binding domain"/>
    <property type="match status" value="1"/>
</dbReference>
<dbReference type="PROSITE" id="PS50888">
    <property type="entry name" value="BHLH"/>
    <property type="match status" value="1"/>
</dbReference>
<dbReference type="InterPro" id="IPR044293">
    <property type="entry name" value="PRE"/>
</dbReference>
<evidence type="ECO:0000256" key="2">
    <source>
        <dbReference type="ARBA" id="ARBA00022604"/>
    </source>
</evidence>
<dbReference type="PANTHER" id="PTHR46446">
    <property type="entry name" value="TRANSCRIPTION FACTOR PRE"/>
    <property type="match status" value="1"/>
</dbReference>
<reference evidence="7 8" key="1">
    <citation type="submission" date="2023-10" db="EMBL/GenBank/DDBJ databases">
        <title>Chromosome-scale genome assembly provides insights into flower coloration mechanisms of Canna indica.</title>
        <authorList>
            <person name="Li C."/>
        </authorList>
    </citation>
    <scope>NUCLEOTIDE SEQUENCE [LARGE SCALE GENOMIC DNA]</scope>
    <source>
        <tissue evidence="7">Flower</tissue>
    </source>
</reference>
<sequence>MSSRRSRLRQSSNSSITDEQIALLVSKLQALLPENRASSSHTVSAEVLQDACDYIKSLHQEVDQLSERLARLLAMADMSNAQAELLRSLLMQLARRS</sequence>
<dbReference type="Gene3D" id="4.10.280.10">
    <property type="entry name" value="Helix-loop-helix DNA-binding domain"/>
    <property type="match status" value="1"/>
</dbReference>
<keyword evidence="8" id="KW-1185">Reference proteome</keyword>
<evidence type="ECO:0000259" key="6">
    <source>
        <dbReference type="PROSITE" id="PS50888"/>
    </source>
</evidence>
<gene>
    <name evidence="7" type="ORF">Cni_G05556</name>
</gene>
<name>A0AAQ3Q3V4_9LILI</name>
<evidence type="ECO:0000256" key="4">
    <source>
        <dbReference type="ARBA" id="ARBA00023163"/>
    </source>
</evidence>
<dbReference type="Pfam" id="PF23174">
    <property type="entry name" value="bHLH_ILI"/>
    <property type="match status" value="1"/>
</dbReference>
<dbReference type="EMBL" id="CP136891">
    <property type="protein sequence ID" value="WOK96848.1"/>
    <property type="molecule type" value="Genomic_DNA"/>
</dbReference>
<feature type="domain" description="BHLH" evidence="6">
    <location>
        <begin position="5"/>
        <end position="58"/>
    </location>
</feature>
<dbReference type="InterPro" id="IPR036638">
    <property type="entry name" value="HLH_DNA-bd_sf"/>
</dbReference>
<evidence type="ECO:0000256" key="5">
    <source>
        <dbReference type="SAM" id="Coils"/>
    </source>
</evidence>